<dbReference type="CDD" id="cd06170">
    <property type="entry name" value="LuxR_C_like"/>
    <property type="match status" value="1"/>
</dbReference>
<dbReference type="Pfam" id="PF25873">
    <property type="entry name" value="WHD_MalT"/>
    <property type="match status" value="1"/>
</dbReference>
<keyword evidence="6" id="KW-1185">Reference proteome</keyword>
<reference evidence="6" key="1">
    <citation type="submission" date="2018-12" db="EMBL/GenBank/DDBJ databases">
        <title>Tengunoibacter tsumagoiensis gen. nov., sp. nov., Dictyobacter kobayashii sp. nov., D. alpinus sp. nov., and D. joshuensis sp. nov. and description of Dictyobacteraceae fam. nov. within the order Ktedonobacterales isolated from Tengu-no-mugimeshi.</title>
        <authorList>
            <person name="Wang C.M."/>
            <person name="Zheng Y."/>
            <person name="Sakai Y."/>
            <person name="Toyoda A."/>
            <person name="Minakuchi Y."/>
            <person name="Abe K."/>
            <person name="Yokota A."/>
            <person name="Yabe S."/>
        </authorList>
    </citation>
    <scope>NUCLEOTIDE SEQUENCE [LARGE SCALE GENOMIC DNA]</scope>
    <source>
        <strain evidence="6">S-27</strain>
    </source>
</reference>
<keyword evidence="3" id="KW-0804">Transcription</keyword>
<dbReference type="Gene3D" id="1.10.10.10">
    <property type="entry name" value="Winged helix-like DNA-binding domain superfamily/Winged helix DNA-binding domain"/>
    <property type="match status" value="1"/>
</dbReference>
<dbReference type="SUPFAM" id="SSF46894">
    <property type="entry name" value="C-terminal effector domain of the bipartite response regulators"/>
    <property type="match status" value="1"/>
</dbReference>
<dbReference type="GO" id="GO:0006355">
    <property type="term" value="P:regulation of DNA-templated transcription"/>
    <property type="evidence" value="ECO:0007669"/>
    <property type="project" value="InterPro"/>
</dbReference>
<evidence type="ECO:0000256" key="3">
    <source>
        <dbReference type="ARBA" id="ARBA00023163"/>
    </source>
</evidence>
<dbReference type="Gene3D" id="3.40.50.300">
    <property type="entry name" value="P-loop containing nucleotide triphosphate hydrolases"/>
    <property type="match status" value="1"/>
</dbReference>
<organism evidence="5 6">
    <name type="scientific">Dictyobacter aurantiacus</name>
    <dbReference type="NCBI Taxonomy" id="1936993"/>
    <lineage>
        <taxon>Bacteria</taxon>
        <taxon>Bacillati</taxon>
        <taxon>Chloroflexota</taxon>
        <taxon>Ktedonobacteria</taxon>
        <taxon>Ktedonobacterales</taxon>
        <taxon>Dictyobacteraceae</taxon>
        <taxon>Dictyobacter</taxon>
    </lineage>
</organism>
<evidence type="ECO:0000313" key="5">
    <source>
        <dbReference type="EMBL" id="GCE10055.1"/>
    </source>
</evidence>
<dbReference type="SUPFAM" id="SSF48452">
    <property type="entry name" value="TPR-like"/>
    <property type="match status" value="1"/>
</dbReference>
<dbReference type="PANTHER" id="PTHR44688">
    <property type="entry name" value="DNA-BINDING TRANSCRIPTIONAL ACTIVATOR DEVR_DOSR"/>
    <property type="match status" value="1"/>
</dbReference>
<dbReference type="InterPro" id="IPR041617">
    <property type="entry name" value="TPR_MalT"/>
</dbReference>
<dbReference type="Pfam" id="PF17874">
    <property type="entry name" value="TPR_MalT"/>
    <property type="match status" value="1"/>
</dbReference>
<dbReference type="PRINTS" id="PR00038">
    <property type="entry name" value="HTHLUXR"/>
</dbReference>
<dbReference type="PANTHER" id="PTHR44688:SF16">
    <property type="entry name" value="DNA-BINDING TRANSCRIPTIONAL ACTIVATOR DEVR_DOSR"/>
    <property type="match status" value="1"/>
</dbReference>
<keyword evidence="1" id="KW-0805">Transcription regulation</keyword>
<name>A0A401ZT50_9CHLR</name>
<gene>
    <name evidence="5" type="primary">malT_3</name>
    <name evidence="5" type="ORF">KDAU_73840</name>
</gene>
<evidence type="ECO:0000256" key="2">
    <source>
        <dbReference type="ARBA" id="ARBA00023125"/>
    </source>
</evidence>
<sequence length="884" mass="99856">MAIPPRRPQLLDRQALRQQLDEVNRHRLTVISAPAGFGKTTLLADWASSFEGLIAWISLDATENDPASFWNYLIAACQRLYPPLEHLITPLLQSPGSLPIDTVLVSLVNTLACSLSPLVLVLDDYHLITSQKIHQDMIFFVEHLPAPMHLIISTRSDPPLPLARFRARGSLYELRALDLRFSPEETSLFLQQELGVVLSEGGMLEVIEQHLEGWPAGLHLLALSLKHRTDKLLWLSTWNGRHRHISTYLIEEVLDQQSSEVQEFLLCTSFLPRLTGSLCNAVSGRSDGDRMLEYLEEANLFTVALDEDRSWYRYHHLFAEVLQHRQRKLTGTAHVAKIYRRACAWYKQQGFFLESVEAAMSAEDYDEAAIMLEQQGIPVTEGYPYERFVSWIERLPSAVLTRHPQLAMWYNSALIMMGELQKLDEASQRAAQGFEEQGKLTRLGATLAHQAVRCYWLGHTSSFFAYREKALPYLSGEAPVEKDARSLMTGFVALHTGQVQLALPIFAESLRVNEGIPNFSGFISCKLRLADLLRMQGKLQEAARHYQQVIERTRDLRFPASEVLARWSQVLLEWDQLSEAEAALQQALASAQHMQHTKLLSLGALYHARLLLARGETVLAEQRLQEAFQLACRYDHQEVYREALIERARVALIQGDYVTTEHCLSACAVQIDDAPAYAQEAAYLLLSRWLIAQGKARLVLDHLPRWRQVAREDGRGEREIEMLLIQSLAYAALQEREQALDALALTLHLAEPGGYLRLFLNEGQPVQCLLIQLGERTPSQQPSVQRLLAHFPISEQKASAQKELVEKKALAAGSQKPLPLLSTREKEILRLIAAGASNEDIAEQLVIAYSTVKRHVSNILVKLSATNRTQAVALAREQGWLCEM</sequence>
<dbReference type="PROSITE" id="PS00622">
    <property type="entry name" value="HTH_LUXR_1"/>
    <property type="match status" value="1"/>
</dbReference>
<evidence type="ECO:0000313" key="6">
    <source>
        <dbReference type="Proteomes" id="UP000287224"/>
    </source>
</evidence>
<proteinExistence type="predicted"/>
<dbReference type="PROSITE" id="PS50043">
    <property type="entry name" value="HTH_LUXR_2"/>
    <property type="match status" value="1"/>
</dbReference>
<keyword evidence="2" id="KW-0238">DNA-binding</keyword>
<protein>
    <submittedName>
        <fullName evidence="5">Helix-turn-helix transcriptional regulator</fullName>
    </submittedName>
</protein>
<dbReference type="SUPFAM" id="SSF52540">
    <property type="entry name" value="P-loop containing nucleoside triphosphate hydrolases"/>
    <property type="match status" value="1"/>
</dbReference>
<dbReference type="GO" id="GO:0003677">
    <property type="term" value="F:DNA binding"/>
    <property type="evidence" value="ECO:0007669"/>
    <property type="project" value="UniProtKB-KW"/>
</dbReference>
<dbReference type="Pfam" id="PF00196">
    <property type="entry name" value="GerE"/>
    <property type="match status" value="1"/>
</dbReference>
<dbReference type="Proteomes" id="UP000287224">
    <property type="component" value="Unassembled WGS sequence"/>
</dbReference>
<evidence type="ECO:0000259" key="4">
    <source>
        <dbReference type="PROSITE" id="PS50043"/>
    </source>
</evidence>
<accession>A0A401ZT50</accession>
<dbReference type="EMBL" id="BIFQ01000002">
    <property type="protein sequence ID" value="GCE10055.1"/>
    <property type="molecule type" value="Genomic_DNA"/>
</dbReference>
<dbReference type="InterPro" id="IPR059106">
    <property type="entry name" value="WHD_MalT"/>
</dbReference>
<dbReference type="InterPro" id="IPR036388">
    <property type="entry name" value="WH-like_DNA-bd_sf"/>
</dbReference>
<feature type="domain" description="HTH luxR-type" evidence="4">
    <location>
        <begin position="814"/>
        <end position="879"/>
    </location>
</feature>
<dbReference type="InterPro" id="IPR027417">
    <property type="entry name" value="P-loop_NTPase"/>
</dbReference>
<comment type="caution">
    <text evidence="5">The sequence shown here is derived from an EMBL/GenBank/DDBJ whole genome shotgun (WGS) entry which is preliminary data.</text>
</comment>
<dbReference type="Gene3D" id="1.25.40.10">
    <property type="entry name" value="Tetratricopeptide repeat domain"/>
    <property type="match status" value="1"/>
</dbReference>
<dbReference type="InterPro" id="IPR016032">
    <property type="entry name" value="Sig_transdc_resp-reg_C-effctor"/>
</dbReference>
<dbReference type="SMART" id="SM00421">
    <property type="entry name" value="HTH_LUXR"/>
    <property type="match status" value="1"/>
</dbReference>
<dbReference type="InterPro" id="IPR011990">
    <property type="entry name" value="TPR-like_helical_dom_sf"/>
</dbReference>
<evidence type="ECO:0000256" key="1">
    <source>
        <dbReference type="ARBA" id="ARBA00023015"/>
    </source>
</evidence>
<dbReference type="AlphaFoldDB" id="A0A401ZT50"/>
<dbReference type="InterPro" id="IPR000792">
    <property type="entry name" value="Tscrpt_reg_LuxR_C"/>
</dbReference>